<organism evidence="1 2">
    <name type="scientific">Cnuella takakiae</name>
    <dbReference type="NCBI Taxonomy" id="1302690"/>
    <lineage>
        <taxon>Bacteria</taxon>
        <taxon>Pseudomonadati</taxon>
        <taxon>Bacteroidota</taxon>
        <taxon>Chitinophagia</taxon>
        <taxon>Chitinophagales</taxon>
        <taxon>Chitinophagaceae</taxon>
        <taxon>Cnuella</taxon>
    </lineage>
</organism>
<name>A0A1M5J4X6_9BACT</name>
<dbReference type="OrthoDB" id="1095162at2"/>
<dbReference type="STRING" id="1302690.BUE76_05700"/>
<proteinExistence type="predicted"/>
<reference evidence="1 2" key="1">
    <citation type="submission" date="2016-11" db="EMBL/GenBank/DDBJ databases">
        <authorList>
            <person name="Jaros S."/>
            <person name="Januszkiewicz K."/>
            <person name="Wedrychowicz H."/>
        </authorList>
    </citation>
    <scope>NUCLEOTIDE SEQUENCE [LARGE SCALE GENOMIC DNA]</scope>
    <source>
        <strain evidence="1 2">DSM 26897</strain>
    </source>
</reference>
<sequence length="123" mass="13949">MQTHRFIKEYGGWYIDLPQYLEQGGSKGDLAMVEGADTMLDYIAAGDTDVVLSLSETPFEGADELKLEALRDPVIGGGYYLLDQFEGKNLQQRMWLCGVTEFVFGKMPDRIYVRRERNRAGKS</sequence>
<accession>A0A1M5J4X6</accession>
<protein>
    <submittedName>
        <fullName evidence="1">Uncharacterized protein</fullName>
    </submittedName>
</protein>
<dbReference type="RefSeq" id="WP_073048624.1">
    <property type="nucleotide sequence ID" value="NZ_FQUO01000028.1"/>
</dbReference>
<evidence type="ECO:0000313" key="1">
    <source>
        <dbReference type="EMBL" id="SHG35582.1"/>
    </source>
</evidence>
<dbReference type="Pfam" id="PF20475">
    <property type="entry name" value="DUF6717"/>
    <property type="match status" value="1"/>
</dbReference>
<dbReference type="EMBL" id="FQUO01000028">
    <property type="protein sequence ID" value="SHG35582.1"/>
    <property type="molecule type" value="Genomic_DNA"/>
</dbReference>
<keyword evidence="2" id="KW-1185">Reference proteome</keyword>
<evidence type="ECO:0000313" key="2">
    <source>
        <dbReference type="Proteomes" id="UP000184368"/>
    </source>
</evidence>
<dbReference type="AlphaFoldDB" id="A0A1M5J4X6"/>
<dbReference type="InterPro" id="IPR046562">
    <property type="entry name" value="DUF6717"/>
</dbReference>
<dbReference type="Proteomes" id="UP000184368">
    <property type="component" value="Unassembled WGS sequence"/>
</dbReference>
<gene>
    <name evidence="1" type="ORF">SAMN05444008_1288</name>
</gene>